<dbReference type="PaxDb" id="73239-Q7RBQ0"/>
<gene>
    <name evidence="1" type="ORF">PY06090</name>
</gene>
<feature type="non-terminal residue" evidence="1">
    <location>
        <position position="24"/>
    </location>
</feature>
<comment type="caution">
    <text evidence="1">The sequence shown here is derived from an EMBL/GenBank/DDBJ whole genome shotgun (WGS) entry which is preliminary data.</text>
</comment>
<evidence type="ECO:0000313" key="1">
    <source>
        <dbReference type="EMBL" id="EAA18242.1"/>
    </source>
</evidence>
<protein>
    <submittedName>
        <fullName evidence="1">Uncharacterized protein</fullName>
    </submittedName>
</protein>
<accession>Q7RBQ0</accession>
<organism evidence="1 2">
    <name type="scientific">Plasmodium yoelii yoelii</name>
    <dbReference type="NCBI Taxonomy" id="73239"/>
    <lineage>
        <taxon>Eukaryota</taxon>
        <taxon>Sar</taxon>
        <taxon>Alveolata</taxon>
        <taxon>Apicomplexa</taxon>
        <taxon>Aconoidasida</taxon>
        <taxon>Haemosporida</taxon>
        <taxon>Plasmodiidae</taxon>
        <taxon>Plasmodium</taxon>
        <taxon>Plasmodium (Vinckeia)</taxon>
    </lineage>
</organism>
<dbReference type="Proteomes" id="UP000008553">
    <property type="component" value="Unassembled WGS sequence"/>
</dbReference>
<dbReference type="AlphaFoldDB" id="Q7RBQ0"/>
<dbReference type="InParanoid" id="Q7RBQ0"/>
<proteinExistence type="predicted"/>
<evidence type="ECO:0000313" key="2">
    <source>
        <dbReference type="Proteomes" id="UP000008553"/>
    </source>
</evidence>
<sequence>MKISSSFLNISIIVTISEIVNTLR</sequence>
<reference evidence="1 2" key="1">
    <citation type="journal article" date="2002" name="Nature">
        <title>Genome sequence and comparative analysis of the model rodent malaria parasite Plasmodium yoelii yoelii.</title>
        <authorList>
            <person name="Carlton J.M."/>
            <person name="Angiuoli S.V."/>
            <person name="Suh B.B."/>
            <person name="Kooij T.W."/>
            <person name="Pertea M."/>
            <person name="Silva J.C."/>
            <person name="Ermolaeva M.D."/>
            <person name="Allen J.E."/>
            <person name="Selengut J.D."/>
            <person name="Koo H.L."/>
            <person name="Peterson J.D."/>
            <person name="Pop M."/>
            <person name="Kosack D.S."/>
            <person name="Shumway M.F."/>
            <person name="Bidwell S.L."/>
            <person name="Shallom S.J."/>
            <person name="van Aken S.E."/>
            <person name="Riedmuller S.B."/>
            <person name="Feldblyum T.V."/>
            <person name="Cho J.K."/>
            <person name="Quackenbush J."/>
            <person name="Sedegah M."/>
            <person name="Shoaibi A."/>
            <person name="Cummings L.M."/>
            <person name="Florens L."/>
            <person name="Yates J.R."/>
            <person name="Raine J.D."/>
            <person name="Sinden R.E."/>
            <person name="Harris M.A."/>
            <person name="Cunningham D.A."/>
            <person name="Preiser P.R."/>
            <person name="Bergman L.W."/>
            <person name="Vaidya A.B."/>
            <person name="van Lin L.H."/>
            <person name="Janse C.J."/>
            <person name="Waters A.P."/>
            <person name="Smith H.O."/>
            <person name="White O.R."/>
            <person name="Salzberg S.L."/>
            <person name="Venter J.C."/>
            <person name="Fraser C.M."/>
            <person name="Hoffman S.L."/>
            <person name="Gardner M.J."/>
            <person name="Carucci D.J."/>
        </authorList>
    </citation>
    <scope>NUCLEOTIDE SEQUENCE [LARGE SCALE GENOMIC DNA]</scope>
    <source>
        <strain evidence="1 2">17XNL</strain>
    </source>
</reference>
<keyword evidence="2" id="KW-1185">Reference proteome</keyword>
<dbReference type="EMBL" id="AABL01002024">
    <property type="protein sequence ID" value="EAA18242.1"/>
    <property type="molecule type" value="Genomic_DNA"/>
</dbReference>
<name>Q7RBQ0_PLAYO</name>